<comment type="caution">
    <text evidence="1">The sequence shown here is derived from an EMBL/GenBank/DDBJ whole genome shotgun (WGS) entry which is preliminary data.</text>
</comment>
<accession>A0AA39KL73</accession>
<protein>
    <submittedName>
        <fullName evidence="1">Uncharacterized protein</fullName>
    </submittedName>
</protein>
<keyword evidence="2" id="KW-1185">Reference proteome</keyword>
<name>A0AA39KL73_9HYME</name>
<sequence length="104" mass="11919">MSVDRKKYSVAEFYDDLQVIPSCWIQKDNVNCLWPTHLTSKSSIDRAVILQYMPQEGAEWPTLKIVKIFGESAEDTSTLQDSDDNLNSTIAMIGARKSRQKRHK</sequence>
<gene>
    <name evidence="1" type="ORF">PV328_004097</name>
</gene>
<evidence type="ECO:0000313" key="2">
    <source>
        <dbReference type="Proteomes" id="UP001168990"/>
    </source>
</evidence>
<proteinExistence type="predicted"/>
<reference evidence="1" key="2">
    <citation type="submission" date="2023-03" db="EMBL/GenBank/DDBJ databases">
        <authorList>
            <person name="Inwood S.N."/>
            <person name="Skelly J.G."/>
            <person name="Guhlin J."/>
            <person name="Harrop T.W.R."/>
            <person name="Goldson S.G."/>
            <person name="Dearden P.K."/>
        </authorList>
    </citation>
    <scope>NUCLEOTIDE SEQUENCE</scope>
    <source>
        <strain evidence="1">Irish</strain>
        <tissue evidence="1">Whole body</tissue>
    </source>
</reference>
<dbReference type="EMBL" id="JAQQBS010001422">
    <property type="protein sequence ID" value="KAK0165593.1"/>
    <property type="molecule type" value="Genomic_DNA"/>
</dbReference>
<organism evidence="1 2">
    <name type="scientific">Microctonus aethiopoides</name>
    <dbReference type="NCBI Taxonomy" id="144406"/>
    <lineage>
        <taxon>Eukaryota</taxon>
        <taxon>Metazoa</taxon>
        <taxon>Ecdysozoa</taxon>
        <taxon>Arthropoda</taxon>
        <taxon>Hexapoda</taxon>
        <taxon>Insecta</taxon>
        <taxon>Pterygota</taxon>
        <taxon>Neoptera</taxon>
        <taxon>Endopterygota</taxon>
        <taxon>Hymenoptera</taxon>
        <taxon>Apocrita</taxon>
        <taxon>Ichneumonoidea</taxon>
        <taxon>Braconidae</taxon>
        <taxon>Euphorinae</taxon>
        <taxon>Microctonus</taxon>
    </lineage>
</organism>
<evidence type="ECO:0000313" key="1">
    <source>
        <dbReference type="EMBL" id="KAK0165593.1"/>
    </source>
</evidence>
<reference evidence="1" key="1">
    <citation type="journal article" date="2023" name="bioRxiv">
        <title>Scaffold-level genome assemblies of two parasitoid biocontrol wasps reveal the parthenogenesis mechanism and an associated novel virus.</title>
        <authorList>
            <person name="Inwood S."/>
            <person name="Skelly J."/>
            <person name="Guhlin J."/>
            <person name="Harrop T."/>
            <person name="Goldson S."/>
            <person name="Dearden P."/>
        </authorList>
    </citation>
    <scope>NUCLEOTIDE SEQUENCE</scope>
    <source>
        <strain evidence="1">Irish</strain>
        <tissue evidence="1">Whole body</tissue>
    </source>
</reference>
<dbReference type="Proteomes" id="UP001168990">
    <property type="component" value="Unassembled WGS sequence"/>
</dbReference>
<dbReference type="AlphaFoldDB" id="A0AA39KL73"/>